<comment type="function">
    <text evidence="3">Catalyzes phosphorolysis of the pyrimidine nucleosides uridine, thymidine and 2'-deoxyuridine with the formation of the corresponding pyrimidine base and ribose-1-phosphate.</text>
</comment>
<dbReference type="GO" id="GO:0006206">
    <property type="term" value="P:pyrimidine nucleobase metabolic process"/>
    <property type="evidence" value="ECO:0007669"/>
    <property type="project" value="InterPro"/>
</dbReference>
<dbReference type="Gene3D" id="1.20.970.10">
    <property type="entry name" value="Transferase, Pyrimidine Nucleoside Phosphorylase, Chain C"/>
    <property type="match status" value="1"/>
</dbReference>
<evidence type="ECO:0000256" key="7">
    <source>
        <dbReference type="ARBA" id="ARBA00014680"/>
    </source>
</evidence>
<evidence type="ECO:0000256" key="11">
    <source>
        <dbReference type="ARBA" id="ARBA00048525"/>
    </source>
</evidence>
<evidence type="ECO:0000256" key="3">
    <source>
        <dbReference type="ARBA" id="ARBA00003877"/>
    </source>
</evidence>
<evidence type="ECO:0000256" key="9">
    <source>
        <dbReference type="ARBA" id="ARBA00022679"/>
    </source>
</evidence>
<comment type="catalytic activity">
    <reaction evidence="10">
        <text>uridine + phosphate = alpha-D-ribose 1-phosphate + uracil</text>
        <dbReference type="Rhea" id="RHEA:24388"/>
        <dbReference type="ChEBI" id="CHEBI:16704"/>
        <dbReference type="ChEBI" id="CHEBI:17568"/>
        <dbReference type="ChEBI" id="CHEBI:43474"/>
        <dbReference type="ChEBI" id="CHEBI:57720"/>
        <dbReference type="EC" id="2.4.2.2"/>
    </reaction>
</comment>
<dbReference type="PANTHER" id="PTHR10515">
    <property type="entry name" value="THYMIDINE PHOSPHORYLASE"/>
    <property type="match status" value="1"/>
</dbReference>
<evidence type="ECO:0000256" key="6">
    <source>
        <dbReference type="ARBA" id="ARBA00011889"/>
    </source>
</evidence>
<evidence type="ECO:0000259" key="12">
    <source>
        <dbReference type="SMART" id="SM00941"/>
    </source>
</evidence>
<dbReference type="PANTHER" id="PTHR10515:SF0">
    <property type="entry name" value="THYMIDINE PHOSPHORYLASE"/>
    <property type="match status" value="1"/>
</dbReference>
<evidence type="ECO:0000313" key="13">
    <source>
        <dbReference type="EMBL" id="PTQ57118.1"/>
    </source>
</evidence>
<organism evidence="13 14">
    <name type="scientific">Candidatus Carbonibacillus altaicus</name>
    <dbReference type="NCBI Taxonomy" id="2163959"/>
    <lineage>
        <taxon>Bacteria</taxon>
        <taxon>Bacillati</taxon>
        <taxon>Bacillota</taxon>
        <taxon>Bacilli</taxon>
        <taxon>Bacillales</taxon>
        <taxon>Candidatus Carbonibacillus</taxon>
    </lineage>
</organism>
<dbReference type="AlphaFoldDB" id="A0A2R6Y378"/>
<comment type="subunit">
    <text evidence="5">Homodimer.</text>
</comment>
<dbReference type="FunFam" id="3.40.1030.10:FF:000003">
    <property type="entry name" value="Pyrimidine-nucleoside phosphorylase"/>
    <property type="match status" value="1"/>
</dbReference>
<dbReference type="SMART" id="SM00941">
    <property type="entry name" value="PYNP_C"/>
    <property type="match status" value="1"/>
</dbReference>
<dbReference type="GO" id="GO:0009032">
    <property type="term" value="F:thymidine phosphorylase activity"/>
    <property type="evidence" value="ECO:0007669"/>
    <property type="project" value="TreeGrafter"/>
</dbReference>
<dbReference type="SUPFAM" id="SSF52418">
    <property type="entry name" value="Nucleoside phosphorylase/phosphoribosyltransferase catalytic domain"/>
    <property type="match status" value="1"/>
</dbReference>
<feature type="domain" description="Pyrimidine nucleoside phosphorylase C-terminal" evidence="12">
    <location>
        <begin position="346"/>
        <end position="420"/>
    </location>
</feature>
<dbReference type="Pfam" id="PF02885">
    <property type="entry name" value="Glycos_trans_3N"/>
    <property type="match status" value="1"/>
</dbReference>
<dbReference type="InterPro" id="IPR018090">
    <property type="entry name" value="Pyrmidine_PPas_bac/euk"/>
</dbReference>
<dbReference type="InterPro" id="IPR013102">
    <property type="entry name" value="PYNP_C"/>
</dbReference>
<comment type="catalytic activity">
    <reaction evidence="1">
        <text>2'-deoxyuridine + phosphate = 2-deoxy-alpha-D-ribose 1-phosphate + uracil</text>
        <dbReference type="Rhea" id="RHEA:22824"/>
        <dbReference type="ChEBI" id="CHEBI:16450"/>
        <dbReference type="ChEBI" id="CHEBI:17568"/>
        <dbReference type="ChEBI" id="CHEBI:43474"/>
        <dbReference type="ChEBI" id="CHEBI:57259"/>
        <dbReference type="EC" id="2.4.2.2"/>
    </reaction>
</comment>
<dbReference type="SUPFAM" id="SSF47648">
    <property type="entry name" value="Nucleoside phosphorylase/phosphoribosyltransferase N-terminal domain"/>
    <property type="match status" value="1"/>
</dbReference>
<comment type="cofactor">
    <cofactor evidence="2">
        <name>K(+)</name>
        <dbReference type="ChEBI" id="CHEBI:29103"/>
    </cofactor>
</comment>
<comment type="catalytic activity">
    <reaction evidence="11">
        <text>thymidine + phosphate = 2-deoxy-alpha-D-ribose 1-phosphate + thymine</text>
        <dbReference type="Rhea" id="RHEA:16037"/>
        <dbReference type="ChEBI" id="CHEBI:17748"/>
        <dbReference type="ChEBI" id="CHEBI:17821"/>
        <dbReference type="ChEBI" id="CHEBI:43474"/>
        <dbReference type="ChEBI" id="CHEBI:57259"/>
        <dbReference type="EC" id="2.4.2.2"/>
    </reaction>
</comment>
<evidence type="ECO:0000256" key="10">
    <source>
        <dbReference type="ARBA" id="ARBA00048453"/>
    </source>
</evidence>
<evidence type="ECO:0000256" key="8">
    <source>
        <dbReference type="ARBA" id="ARBA00022676"/>
    </source>
</evidence>
<dbReference type="Proteomes" id="UP000244338">
    <property type="component" value="Unassembled WGS sequence"/>
</dbReference>
<keyword evidence="9" id="KW-0808">Transferase</keyword>
<dbReference type="PIRSF" id="PIRSF000478">
    <property type="entry name" value="TP_PyNP"/>
    <property type="match status" value="1"/>
</dbReference>
<dbReference type="InterPro" id="IPR017872">
    <property type="entry name" value="Pyrmidine_PPase_CS"/>
</dbReference>
<sequence length="439" mass="47050">MQMVEIIRRKRDGETLPKAVWQYLIDGVVRGEIPDYQVSAFLMAIYFQGMNAEETVYLTEAMWHSGEVLDLSSIPGIKVDKHSTGGVGDKTTLIALPLAAACGVPIAKMSGRGLGHTGGTIDKLEAIPGFQTTLSKNDFLKQVREIGLAVVGQSEGLVPADKALYALRDVTATVESIPLIASSIMSKKLASGADAIVLDVKVGRGAFMPTLERARALAQAMIAIGERVGRKVHVLLTDMDEPLGRDVGNANEVKEAIEVLSGGGDKRLVDLTVAVAARMVLAAGGAGSDEEAREKVLTCRENGSALLKFEALIRAQGGDIRVIREPERFLPAARYEEEIRAERDGWVKAIDARLVGEAAMLSGAGRETKAKAIDLAAGIHLERLRGERVRAGEVLARLFAGSRPIPQVAVERLAEAFTIGDRAQDEKPLIYDIIDASSP</sequence>
<reference evidence="14" key="1">
    <citation type="journal article" date="2018" name="Sci. Rep.">
        <title>Lignite coal burning seam in the remote Altai Mountains harbors a hydrogen-driven thermophilic microbial community.</title>
        <authorList>
            <person name="Kadnikov V.V."/>
            <person name="Mardanov A.V."/>
            <person name="Ivasenko D.A."/>
            <person name="Antsiferov D.V."/>
            <person name="Beletsky A.V."/>
            <person name="Karnachuk O.V."/>
            <person name="Ravin N.V."/>
        </authorList>
    </citation>
    <scope>NUCLEOTIDE SEQUENCE [LARGE SCALE GENOMIC DNA]</scope>
</reference>
<dbReference type="PROSITE" id="PS00647">
    <property type="entry name" value="THYMID_PHOSPHORYLASE"/>
    <property type="match status" value="1"/>
</dbReference>
<dbReference type="NCBIfam" id="NF004490">
    <property type="entry name" value="PRK05820.1"/>
    <property type="match status" value="1"/>
</dbReference>
<dbReference type="InterPro" id="IPR035902">
    <property type="entry name" value="Nuc_phospho_transferase"/>
</dbReference>
<dbReference type="Gene3D" id="3.40.1030.10">
    <property type="entry name" value="Nucleoside phosphorylase/phosphoribosyltransferase catalytic domain"/>
    <property type="match status" value="1"/>
</dbReference>
<dbReference type="Pfam" id="PF07831">
    <property type="entry name" value="PYNP_C"/>
    <property type="match status" value="1"/>
</dbReference>
<dbReference type="GO" id="GO:0006213">
    <property type="term" value="P:pyrimidine nucleoside metabolic process"/>
    <property type="evidence" value="ECO:0007669"/>
    <property type="project" value="InterPro"/>
</dbReference>
<evidence type="ECO:0000313" key="14">
    <source>
        <dbReference type="Proteomes" id="UP000244338"/>
    </source>
</evidence>
<dbReference type="EMBL" id="PEBX01000012">
    <property type="protein sequence ID" value="PTQ57118.1"/>
    <property type="molecule type" value="Genomic_DNA"/>
</dbReference>
<dbReference type="EC" id="2.4.2.2" evidence="6"/>
<keyword evidence="8" id="KW-0328">Glycosyltransferase</keyword>
<dbReference type="InterPro" id="IPR036566">
    <property type="entry name" value="PYNP-like_C_sf"/>
</dbReference>
<protein>
    <recommendedName>
        <fullName evidence="7">Pyrimidine-nucleoside phosphorylase</fullName>
        <ecNumber evidence="6">2.4.2.2</ecNumber>
    </recommendedName>
</protein>
<evidence type="ECO:0000256" key="2">
    <source>
        <dbReference type="ARBA" id="ARBA00001958"/>
    </source>
</evidence>
<dbReference type="InterPro" id="IPR017459">
    <property type="entry name" value="Glycosyl_Trfase_fam3_N_dom"/>
</dbReference>
<proteinExistence type="inferred from homology"/>
<dbReference type="Gene3D" id="3.90.1170.30">
    <property type="entry name" value="Pyrimidine nucleoside phosphorylase-like, C-terminal domain"/>
    <property type="match status" value="1"/>
</dbReference>
<dbReference type="InterPro" id="IPR036320">
    <property type="entry name" value="Glycosyl_Trfase_fam3_N_dom_sf"/>
</dbReference>
<dbReference type="InterPro" id="IPR000053">
    <property type="entry name" value="Thymidine/pyrmidine_PPase"/>
</dbReference>
<evidence type="ECO:0000256" key="1">
    <source>
        <dbReference type="ARBA" id="ARBA00001066"/>
    </source>
</evidence>
<dbReference type="GO" id="GO:0004645">
    <property type="term" value="F:1,4-alpha-oligoglucan phosphorylase activity"/>
    <property type="evidence" value="ECO:0007669"/>
    <property type="project" value="InterPro"/>
</dbReference>
<dbReference type="SUPFAM" id="SSF54680">
    <property type="entry name" value="Pyrimidine nucleoside phosphorylase C-terminal domain"/>
    <property type="match status" value="1"/>
</dbReference>
<dbReference type="GO" id="GO:0005829">
    <property type="term" value="C:cytosol"/>
    <property type="evidence" value="ECO:0007669"/>
    <property type="project" value="TreeGrafter"/>
</dbReference>
<comment type="caution">
    <text evidence="13">The sequence shown here is derived from an EMBL/GenBank/DDBJ whole genome shotgun (WGS) entry which is preliminary data.</text>
</comment>
<accession>A0A2R6Y378</accession>
<dbReference type="NCBIfam" id="TIGR02644">
    <property type="entry name" value="Y_phosphoryl"/>
    <property type="match status" value="1"/>
</dbReference>
<name>A0A2R6Y378_9BACL</name>
<gene>
    <name evidence="13" type="ORF">BSOLF_2150</name>
</gene>
<evidence type="ECO:0000256" key="4">
    <source>
        <dbReference type="ARBA" id="ARBA00006915"/>
    </source>
</evidence>
<dbReference type="Pfam" id="PF00591">
    <property type="entry name" value="Glycos_transf_3"/>
    <property type="match status" value="1"/>
</dbReference>
<evidence type="ECO:0000256" key="5">
    <source>
        <dbReference type="ARBA" id="ARBA00011738"/>
    </source>
</evidence>
<dbReference type="InterPro" id="IPR000312">
    <property type="entry name" value="Glycosyl_Trfase_fam3"/>
</dbReference>
<comment type="similarity">
    <text evidence="4">Belongs to the thymidine/pyrimidine-nucleoside phosphorylase family.</text>
</comment>